<dbReference type="Pfam" id="PF13436">
    <property type="entry name" value="Gly-zipper_OmpA"/>
    <property type="match status" value="1"/>
</dbReference>
<protein>
    <recommendedName>
        <fullName evidence="2">Glycine-zipper-containing OmpA-like membrane domain-containing protein</fullName>
    </recommendedName>
</protein>
<dbReference type="AlphaFoldDB" id="A0A5D4GR98"/>
<proteinExistence type="predicted"/>
<keyword evidence="4" id="KW-1185">Reference proteome</keyword>
<feature type="chain" id="PRO_5022876726" description="Glycine-zipper-containing OmpA-like membrane domain-containing protein" evidence="1">
    <location>
        <begin position="16"/>
        <end position="82"/>
    </location>
</feature>
<sequence length="82" mass="8117">MKNLALALLVVAALAGCTTTERDIAAGTAIGATTGAAVGGTTEAAATGAAIGAAGGLLVRNMRNGYCEYRNPRTGQIYTARC</sequence>
<comment type="caution">
    <text evidence="3">The sequence shown here is derived from an EMBL/GenBank/DDBJ whole genome shotgun (WGS) entry which is preliminary data.</text>
</comment>
<dbReference type="Proteomes" id="UP000323258">
    <property type="component" value="Unassembled WGS sequence"/>
</dbReference>
<dbReference type="PROSITE" id="PS51257">
    <property type="entry name" value="PROKAR_LIPOPROTEIN"/>
    <property type="match status" value="1"/>
</dbReference>
<accession>A0A5D4GR98</accession>
<keyword evidence="1" id="KW-0732">Signal</keyword>
<evidence type="ECO:0000313" key="4">
    <source>
        <dbReference type="Proteomes" id="UP000323258"/>
    </source>
</evidence>
<evidence type="ECO:0000259" key="2">
    <source>
        <dbReference type="Pfam" id="PF13436"/>
    </source>
</evidence>
<organism evidence="3 4">
    <name type="scientific">Neoaquamicrobium microcysteis</name>
    <dbReference type="NCBI Taxonomy" id="2682781"/>
    <lineage>
        <taxon>Bacteria</taxon>
        <taxon>Pseudomonadati</taxon>
        <taxon>Pseudomonadota</taxon>
        <taxon>Alphaproteobacteria</taxon>
        <taxon>Hyphomicrobiales</taxon>
        <taxon>Phyllobacteriaceae</taxon>
        <taxon>Neoaquamicrobium</taxon>
    </lineage>
</organism>
<reference evidence="3 4" key="2">
    <citation type="submission" date="2019-09" db="EMBL/GenBank/DDBJ databases">
        <title>Mesorhizobium sp. MaA-C15 isolated from Microcystis aeruginosa.</title>
        <authorList>
            <person name="Jeong S.E."/>
            <person name="Jin H.M."/>
            <person name="Jeon C.O."/>
        </authorList>
    </citation>
    <scope>NUCLEOTIDE SEQUENCE [LARGE SCALE GENOMIC DNA]</scope>
    <source>
        <strain evidence="3 4">MaA-C15</strain>
    </source>
</reference>
<reference evidence="3 4" key="1">
    <citation type="submission" date="2019-08" db="EMBL/GenBank/DDBJ databases">
        <authorList>
            <person name="Seo Y.L."/>
        </authorList>
    </citation>
    <scope>NUCLEOTIDE SEQUENCE [LARGE SCALE GENOMIC DNA]</scope>
    <source>
        <strain evidence="3 4">MaA-C15</strain>
    </source>
</reference>
<name>A0A5D4GR98_9HYPH</name>
<dbReference type="RefSeq" id="WP_148917151.1">
    <property type="nucleotide sequence ID" value="NZ_VSZS01000068.1"/>
</dbReference>
<gene>
    <name evidence="3" type="ORF">FY036_22145</name>
</gene>
<evidence type="ECO:0000256" key="1">
    <source>
        <dbReference type="SAM" id="SignalP"/>
    </source>
</evidence>
<dbReference type="InterPro" id="IPR025693">
    <property type="entry name" value="Gly-zipper_OmpA-like_dom"/>
</dbReference>
<evidence type="ECO:0000313" key="3">
    <source>
        <dbReference type="EMBL" id="TYR29855.1"/>
    </source>
</evidence>
<feature type="signal peptide" evidence="1">
    <location>
        <begin position="1"/>
        <end position="15"/>
    </location>
</feature>
<dbReference type="EMBL" id="VSZS01000068">
    <property type="protein sequence ID" value="TYR29855.1"/>
    <property type="molecule type" value="Genomic_DNA"/>
</dbReference>
<feature type="domain" description="Glycine-zipper-containing OmpA-like membrane" evidence="2">
    <location>
        <begin position="25"/>
        <end position="58"/>
    </location>
</feature>